<dbReference type="GO" id="GO:0005524">
    <property type="term" value="F:ATP binding"/>
    <property type="evidence" value="ECO:0007669"/>
    <property type="project" value="InterPro"/>
</dbReference>
<dbReference type="GO" id="GO:0005829">
    <property type="term" value="C:cytosol"/>
    <property type="evidence" value="ECO:0007669"/>
    <property type="project" value="TreeGrafter"/>
</dbReference>
<reference evidence="3 4" key="1">
    <citation type="submission" date="2019-03" db="EMBL/GenBank/DDBJ databases">
        <title>Genomic Encyclopedia of Archaeal and Bacterial Type Strains, Phase II (KMG-II): from individual species to whole genera.</title>
        <authorList>
            <person name="Goeker M."/>
        </authorList>
    </citation>
    <scope>NUCLEOTIDE SEQUENCE [LARGE SCALE GENOMIC DNA]</scope>
    <source>
        <strain evidence="3 4">DSM 24323</strain>
    </source>
</reference>
<dbReference type="Pfam" id="PF00271">
    <property type="entry name" value="Helicase_C"/>
    <property type="match status" value="1"/>
</dbReference>
<comment type="caution">
    <text evidence="3">The sequence shown here is derived from an EMBL/GenBank/DDBJ whole genome shotgun (WGS) entry which is preliminary data.</text>
</comment>
<sequence length="882" mass="95941">MLPQDPPPWPLRTLQQRTLEAVDATDRERIWVVLPPGAGKTLVGLSTAQRWQRRTVVLCPNLAIQQQWLDTWQQMVGPGHGSTDRRLDAELTVLTYQSLAVFDDEDGAGPEPRSHIDRLHPRGAELLAALQQAGPLTLVLDECHHLLQAWGQLLDEILQTLPEARVLGLTATPPQSLTTTEATLLDRLFGRPLYTASIPAAVRLGELSPFAELAWLTPPTDRESDYLHRTSSRFTELINGLADPARGTTPLFTWLDLRLSPEPHRELQTAGFDHLRHSDPELADALLRLAHCGFVQHPDGIVPAERHRADPTGEDWAIVWGDWVAHCLSRSGDADDALLISQLRRTLPAVGLQLVGRTVRRTQSPVDRVLARSAAKAAAAVEIAATEHRIRGESLRGLVLCDFVSAGATLPADLDRVMDQQAGSAVAVIRAMTADAATSPLAPIMITGEMLLTGRATAQALIDRLRRLGLRIEATDTEATTPLFTITGWDSPADRLRSVTDFLTAGGTRLLIGTRALLGEGWDAPAVNCVIDLTTATTATAVVQSRGRALRLDPADPQKVATTWSVVCIAEDHPLGQSDWNRFVRKHRGYWGVDPAGMIMNGVAHLDPGFTEQAAPPSPTWPATNERSVSTAADHDRIRERWQVGTPFTDREVPTLLVRPQATARRTAAPAAIEQAPVPQAVWSTLGPVLSGGSRLRWLSSSRSAELHRPVTVFGLACALADALATIGRLPAGSEGVEATPEPDGSLLVRWRSPDHRGAGGHSTSESPVGDPQAVFIEALDELLGPITATRWLVTRFLAEPATGDRWRALWGTLRPSTAVHHAVPRVFRGSRQRVAFGLAWARWVAVSELLDTRTAEGAAILDQVWGTSPLDLTTAFRLSWE</sequence>
<gene>
    <name evidence="3" type="ORF">CLV29_2195</name>
</gene>
<keyword evidence="3" id="KW-0547">Nucleotide-binding</keyword>
<dbReference type="PROSITE" id="PS51192">
    <property type="entry name" value="HELICASE_ATP_BIND_1"/>
    <property type="match status" value="1"/>
</dbReference>
<feature type="domain" description="Helicase ATP-binding" evidence="2">
    <location>
        <begin position="21"/>
        <end position="191"/>
    </location>
</feature>
<protein>
    <submittedName>
        <fullName evidence="3">Superfamily II DNA or RNA helicase</fullName>
    </submittedName>
</protein>
<dbReference type="GO" id="GO:0016787">
    <property type="term" value="F:hydrolase activity"/>
    <property type="evidence" value="ECO:0007669"/>
    <property type="project" value="InterPro"/>
</dbReference>
<dbReference type="GO" id="GO:0003677">
    <property type="term" value="F:DNA binding"/>
    <property type="evidence" value="ECO:0007669"/>
    <property type="project" value="InterPro"/>
</dbReference>
<dbReference type="RefSeq" id="WP_166649214.1">
    <property type="nucleotide sequence ID" value="NZ_SOAW01000001.1"/>
</dbReference>
<name>A0A4R7JCW0_9ACTN</name>
<dbReference type="PANTHER" id="PTHR47396:SF1">
    <property type="entry name" value="ATP-DEPENDENT HELICASE IRC3-RELATED"/>
    <property type="match status" value="1"/>
</dbReference>
<dbReference type="PANTHER" id="PTHR47396">
    <property type="entry name" value="TYPE I RESTRICTION ENZYME ECOKI R PROTEIN"/>
    <property type="match status" value="1"/>
</dbReference>
<feature type="region of interest" description="Disordered" evidence="1">
    <location>
        <begin position="733"/>
        <end position="770"/>
    </location>
</feature>
<keyword evidence="3" id="KW-0347">Helicase</keyword>
<dbReference type="InterPro" id="IPR001650">
    <property type="entry name" value="Helicase_C-like"/>
</dbReference>
<dbReference type="Pfam" id="PF04851">
    <property type="entry name" value="ResIII"/>
    <property type="match status" value="1"/>
</dbReference>
<accession>A0A4R7JCW0</accession>
<dbReference type="SUPFAM" id="SSF52540">
    <property type="entry name" value="P-loop containing nucleoside triphosphate hydrolases"/>
    <property type="match status" value="2"/>
</dbReference>
<dbReference type="InterPro" id="IPR014001">
    <property type="entry name" value="Helicase_ATP-bd"/>
</dbReference>
<evidence type="ECO:0000256" key="1">
    <source>
        <dbReference type="SAM" id="MobiDB-lite"/>
    </source>
</evidence>
<keyword evidence="3" id="KW-0067">ATP-binding</keyword>
<dbReference type="CDD" id="cd18785">
    <property type="entry name" value="SF2_C"/>
    <property type="match status" value="1"/>
</dbReference>
<dbReference type="InterPro" id="IPR027417">
    <property type="entry name" value="P-loop_NTPase"/>
</dbReference>
<keyword evidence="4" id="KW-1185">Reference proteome</keyword>
<evidence type="ECO:0000313" key="4">
    <source>
        <dbReference type="Proteomes" id="UP000295371"/>
    </source>
</evidence>
<organism evidence="3 4">
    <name type="scientific">Naumannella halotolerans</name>
    <dbReference type="NCBI Taxonomy" id="993414"/>
    <lineage>
        <taxon>Bacteria</taxon>
        <taxon>Bacillati</taxon>
        <taxon>Actinomycetota</taxon>
        <taxon>Actinomycetes</taxon>
        <taxon>Propionibacteriales</taxon>
        <taxon>Propionibacteriaceae</taxon>
        <taxon>Naumannella</taxon>
    </lineage>
</organism>
<dbReference type="Proteomes" id="UP000295371">
    <property type="component" value="Unassembled WGS sequence"/>
</dbReference>
<dbReference type="GO" id="GO:0004386">
    <property type="term" value="F:helicase activity"/>
    <property type="evidence" value="ECO:0007669"/>
    <property type="project" value="UniProtKB-KW"/>
</dbReference>
<dbReference type="SMART" id="SM00487">
    <property type="entry name" value="DEXDc"/>
    <property type="match status" value="1"/>
</dbReference>
<dbReference type="InterPro" id="IPR050742">
    <property type="entry name" value="Helicase_Restrict-Modif_Enz"/>
</dbReference>
<proteinExistence type="predicted"/>
<evidence type="ECO:0000259" key="2">
    <source>
        <dbReference type="PROSITE" id="PS51192"/>
    </source>
</evidence>
<dbReference type="Gene3D" id="3.40.50.300">
    <property type="entry name" value="P-loop containing nucleotide triphosphate hydrolases"/>
    <property type="match status" value="2"/>
</dbReference>
<dbReference type="AlphaFoldDB" id="A0A4R7JCW0"/>
<evidence type="ECO:0000313" key="3">
    <source>
        <dbReference type="EMBL" id="TDT34523.1"/>
    </source>
</evidence>
<keyword evidence="3" id="KW-0378">Hydrolase</keyword>
<dbReference type="EMBL" id="SOAW01000001">
    <property type="protein sequence ID" value="TDT34523.1"/>
    <property type="molecule type" value="Genomic_DNA"/>
</dbReference>
<dbReference type="InterPro" id="IPR006935">
    <property type="entry name" value="Helicase/UvrB_N"/>
</dbReference>